<dbReference type="SUPFAM" id="SSF53756">
    <property type="entry name" value="UDP-Glycosyltransferase/glycogen phosphorylase"/>
    <property type="match status" value="1"/>
</dbReference>
<evidence type="ECO:0000259" key="1">
    <source>
        <dbReference type="Pfam" id="PF00534"/>
    </source>
</evidence>
<dbReference type="Gene3D" id="3.40.50.2000">
    <property type="entry name" value="Glycogen Phosphorylase B"/>
    <property type="match status" value="2"/>
</dbReference>
<name>A0ABY9LZ41_9BURK</name>
<keyword evidence="4" id="KW-1185">Reference proteome</keyword>
<reference evidence="3 4" key="1">
    <citation type="submission" date="2023-08" db="EMBL/GenBank/DDBJ databases">
        <title>Achromobacter seleniivolatilans sp. nov., isolated from seleniferous soil.</title>
        <authorList>
            <person name="Zhang S."/>
            <person name="Li K."/>
            <person name="Peng J."/>
            <person name="Zhao Q."/>
            <person name="Wang H."/>
            <person name="Guo Y."/>
        </authorList>
    </citation>
    <scope>NUCLEOTIDE SEQUENCE [LARGE SCALE GENOMIC DNA]</scope>
    <source>
        <strain evidence="3 4">R39</strain>
    </source>
</reference>
<organism evidence="3 4">
    <name type="scientific">Achromobacter seleniivolatilans</name>
    <dbReference type="NCBI Taxonomy" id="3047478"/>
    <lineage>
        <taxon>Bacteria</taxon>
        <taxon>Pseudomonadati</taxon>
        <taxon>Pseudomonadota</taxon>
        <taxon>Betaproteobacteria</taxon>
        <taxon>Burkholderiales</taxon>
        <taxon>Alcaligenaceae</taxon>
        <taxon>Achromobacter</taxon>
    </lineage>
</organism>
<dbReference type="RefSeq" id="WP_306942238.1">
    <property type="nucleotide sequence ID" value="NZ_CP132976.1"/>
</dbReference>
<dbReference type="CDD" id="cd03801">
    <property type="entry name" value="GT4_PimA-like"/>
    <property type="match status" value="1"/>
</dbReference>
<dbReference type="GO" id="GO:0016757">
    <property type="term" value="F:glycosyltransferase activity"/>
    <property type="evidence" value="ECO:0007669"/>
    <property type="project" value="UniProtKB-KW"/>
</dbReference>
<gene>
    <name evidence="3" type="ORF">RAS12_24455</name>
</gene>
<protein>
    <submittedName>
        <fullName evidence="3">Glycosyltransferase family 4 protein</fullName>
        <ecNumber evidence="3">2.4.-.-</ecNumber>
    </submittedName>
</protein>
<dbReference type="PANTHER" id="PTHR12526:SF638">
    <property type="entry name" value="SPORE COAT PROTEIN SA"/>
    <property type="match status" value="1"/>
</dbReference>
<evidence type="ECO:0000259" key="2">
    <source>
        <dbReference type="Pfam" id="PF13439"/>
    </source>
</evidence>
<dbReference type="InterPro" id="IPR001296">
    <property type="entry name" value="Glyco_trans_1"/>
</dbReference>
<dbReference type="Pfam" id="PF00534">
    <property type="entry name" value="Glycos_transf_1"/>
    <property type="match status" value="1"/>
</dbReference>
<dbReference type="EMBL" id="CP132976">
    <property type="protein sequence ID" value="WMD19737.1"/>
    <property type="molecule type" value="Genomic_DNA"/>
</dbReference>
<keyword evidence="3" id="KW-0808">Transferase</keyword>
<feature type="domain" description="Glycosyl transferase family 1" evidence="1">
    <location>
        <begin position="175"/>
        <end position="338"/>
    </location>
</feature>
<keyword evidence="3" id="KW-0328">Glycosyltransferase</keyword>
<accession>A0ABY9LZ41</accession>
<dbReference type="EC" id="2.4.-.-" evidence="3"/>
<proteinExistence type="predicted"/>
<evidence type="ECO:0000313" key="3">
    <source>
        <dbReference type="EMBL" id="WMD19737.1"/>
    </source>
</evidence>
<dbReference type="Proteomes" id="UP001234798">
    <property type="component" value="Chromosome"/>
</dbReference>
<sequence>MTSRLRILHVSSAIGFGGVELRILNELLAMRARGHLLQVICPAKSELGRRAQHSGFTTHHVEMTGWIASASALMKIRAVMRGGAFDVINTHSVADDLRIGLIARLMKRRLIVRTQHREGRQRVFNALGVTSDHVITVSECQRQRFLQSGFSAHHVQAVPTGLDVQCPNQQPSAVRHALGIPSGAIVVGCLADDRDMQGFRILLEAMCPLMECHQDVHLLLAGLDELQQCNLTRRAFDIGLKSRIHFVDRPVYSDKLLGAFDIYAVAPESCVAGSTFVEASAHGVPVVGTAVGCIPEVIENGVSGYVVLPSDRLILRSVIGKLIEDGELRRRFGIAGRQKFEPHGKFSSIRMAEALESLYLGWLRASQAEEQACGIHARHR</sequence>
<dbReference type="InterPro" id="IPR028098">
    <property type="entry name" value="Glyco_trans_4-like_N"/>
</dbReference>
<dbReference type="PANTHER" id="PTHR12526">
    <property type="entry name" value="GLYCOSYLTRANSFERASE"/>
    <property type="match status" value="1"/>
</dbReference>
<feature type="domain" description="Glycosyltransferase subfamily 4-like N-terminal" evidence="2">
    <location>
        <begin position="16"/>
        <end position="164"/>
    </location>
</feature>
<evidence type="ECO:0000313" key="4">
    <source>
        <dbReference type="Proteomes" id="UP001234798"/>
    </source>
</evidence>
<dbReference type="Pfam" id="PF13439">
    <property type="entry name" value="Glyco_transf_4"/>
    <property type="match status" value="1"/>
</dbReference>